<proteinExistence type="predicted"/>
<evidence type="ECO:0000256" key="1">
    <source>
        <dbReference type="SAM" id="MobiDB-lite"/>
    </source>
</evidence>
<dbReference type="Pfam" id="PF03703">
    <property type="entry name" value="bPH_2"/>
    <property type="match status" value="1"/>
</dbReference>
<feature type="domain" description="DUF2510" evidence="4">
    <location>
        <begin position="5"/>
        <end position="31"/>
    </location>
</feature>
<dbReference type="Proteomes" id="UP001434337">
    <property type="component" value="Chromosome"/>
</dbReference>
<protein>
    <submittedName>
        <fullName evidence="5">SHOCT domain-containing protein</fullName>
    </submittedName>
</protein>
<name>A0ABZ3C9H0_9ACTN</name>
<sequence length="229" mass="24920">MGAVAGWYDDGSGRPRWWDGEQWTDRYADQEGGVAGASGAARTMMGNLTEKRDPAQEPDNLWWAVGKPVSGIGGGRYRLTQDYLIFEKGVLSTRSQQIRVHEIFDVDATQTMTQKARGVGSVALWAQRPGGWERVVLEDIDNFREGVSVINQVADAARQRMLTRQNTQHLNYNGSTPPASAGPAPAAAQPTVSASTGLNDEIARLADLHERGILDDAEFAAAKRKLLGL</sequence>
<evidence type="ECO:0000259" key="4">
    <source>
        <dbReference type="Pfam" id="PF10708"/>
    </source>
</evidence>
<evidence type="ECO:0000313" key="6">
    <source>
        <dbReference type="Proteomes" id="UP001434337"/>
    </source>
</evidence>
<evidence type="ECO:0000259" key="2">
    <source>
        <dbReference type="Pfam" id="PF03703"/>
    </source>
</evidence>
<feature type="compositionally biased region" description="Low complexity" evidence="1">
    <location>
        <begin position="174"/>
        <end position="191"/>
    </location>
</feature>
<dbReference type="Pfam" id="PF10708">
    <property type="entry name" value="DUF2510"/>
    <property type="match status" value="1"/>
</dbReference>
<dbReference type="InterPro" id="IPR018929">
    <property type="entry name" value="DUF2510"/>
</dbReference>
<evidence type="ECO:0000313" key="5">
    <source>
        <dbReference type="EMBL" id="WZW99226.1"/>
    </source>
</evidence>
<accession>A0ABZ3C9H0</accession>
<dbReference type="EMBL" id="CP115965">
    <property type="protein sequence ID" value="WZW99226.1"/>
    <property type="molecule type" value="Genomic_DNA"/>
</dbReference>
<reference evidence="5 6" key="1">
    <citation type="journal article" date="2023" name="Environ Microbiome">
        <title>A coral-associated actinobacterium mitigates coral bleaching under heat stress.</title>
        <authorList>
            <person name="Li J."/>
            <person name="Zou Y."/>
            <person name="Li Q."/>
            <person name="Zhang J."/>
            <person name="Bourne D.G."/>
            <person name="Lyu Y."/>
            <person name="Liu C."/>
            <person name="Zhang S."/>
        </authorList>
    </citation>
    <scope>NUCLEOTIDE SEQUENCE [LARGE SCALE GENOMIC DNA]</scope>
    <source>
        <strain evidence="5 6">SCSIO 13291</strain>
    </source>
</reference>
<dbReference type="Pfam" id="PF09851">
    <property type="entry name" value="SHOCT"/>
    <property type="match status" value="1"/>
</dbReference>
<dbReference type="InterPro" id="IPR005182">
    <property type="entry name" value="YdbS-like_PH"/>
</dbReference>
<feature type="domain" description="SHOCT" evidence="3">
    <location>
        <begin position="200"/>
        <end position="227"/>
    </location>
</feature>
<feature type="region of interest" description="Disordered" evidence="1">
    <location>
        <begin position="169"/>
        <end position="193"/>
    </location>
</feature>
<keyword evidence="6" id="KW-1185">Reference proteome</keyword>
<feature type="domain" description="YdbS-like PH" evidence="2">
    <location>
        <begin position="76"/>
        <end position="144"/>
    </location>
</feature>
<gene>
    <name evidence="5" type="ORF">PCC79_03230</name>
</gene>
<dbReference type="RefSeq" id="WP_232549584.1">
    <property type="nucleotide sequence ID" value="NZ_CP115965.1"/>
</dbReference>
<evidence type="ECO:0000259" key="3">
    <source>
        <dbReference type="Pfam" id="PF09851"/>
    </source>
</evidence>
<dbReference type="InterPro" id="IPR018649">
    <property type="entry name" value="SHOCT"/>
</dbReference>
<organism evidence="5 6">
    <name type="scientific">Propioniciclava soli</name>
    <dbReference type="NCBI Taxonomy" id="2775081"/>
    <lineage>
        <taxon>Bacteria</taxon>
        <taxon>Bacillati</taxon>
        <taxon>Actinomycetota</taxon>
        <taxon>Actinomycetes</taxon>
        <taxon>Propionibacteriales</taxon>
        <taxon>Propionibacteriaceae</taxon>
        <taxon>Propioniciclava</taxon>
    </lineage>
</organism>